<name>A0ACC0WU02_9STRA</name>
<sequence>MAMFMTSDGRRQRRILFFHDDGDDAKKCAEFLSEEGSLQLNPLQLLETHQHAHVAAFNQLNTSASRKQPNVLRLLSASFMVFLFGYLSRIVRHQSRLHKPDEKEKRRSGSAVVAQLTSATSPSLNPELIVLQFLDRTRHLKNRRDQTCSPRLYYPLQSVSAPWLYDDKTVPTFFRSLQP</sequence>
<dbReference type="EMBL" id="CM047580">
    <property type="protein sequence ID" value="KAI9922082.1"/>
    <property type="molecule type" value="Genomic_DNA"/>
</dbReference>
<organism evidence="1 2">
    <name type="scientific">Peronosclerospora sorghi</name>
    <dbReference type="NCBI Taxonomy" id="230839"/>
    <lineage>
        <taxon>Eukaryota</taxon>
        <taxon>Sar</taxon>
        <taxon>Stramenopiles</taxon>
        <taxon>Oomycota</taxon>
        <taxon>Peronosporomycetes</taxon>
        <taxon>Peronosporales</taxon>
        <taxon>Peronosporaceae</taxon>
        <taxon>Peronosclerospora</taxon>
    </lineage>
</organism>
<reference evidence="1 2" key="1">
    <citation type="journal article" date="2022" name="bioRxiv">
        <title>The genome of the oomycete Peronosclerospora sorghi, a cosmopolitan pathogen of maize and sorghum, is inflated with dispersed pseudogenes.</title>
        <authorList>
            <person name="Fletcher K."/>
            <person name="Martin F."/>
            <person name="Isakeit T."/>
            <person name="Cavanaugh K."/>
            <person name="Magill C."/>
            <person name="Michelmore R."/>
        </authorList>
    </citation>
    <scope>NUCLEOTIDE SEQUENCE [LARGE SCALE GENOMIC DNA]</scope>
    <source>
        <strain evidence="1">P6</strain>
    </source>
</reference>
<accession>A0ACC0WU02</accession>
<keyword evidence="2" id="KW-1185">Reference proteome</keyword>
<protein>
    <submittedName>
        <fullName evidence="1">Uncharacterized protein</fullName>
    </submittedName>
</protein>
<proteinExistence type="predicted"/>
<comment type="caution">
    <text evidence="1">The sequence shown here is derived from an EMBL/GenBank/DDBJ whole genome shotgun (WGS) entry which is preliminary data.</text>
</comment>
<gene>
    <name evidence="1" type="ORF">PsorP6_002224</name>
</gene>
<evidence type="ECO:0000313" key="1">
    <source>
        <dbReference type="EMBL" id="KAI9922082.1"/>
    </source>
</evidence>
<dbReference type="Proteomes" id="UP001163321">
    <property type="component" value="Chromosome 1"/>
</dbReference>
<evidence type="ECO:0000313" key="2">
    <source>
        <dbReference type="Proteomes" id="UP001163321"/>
    </source>
</evidence>